<keyword evidence="2" id="KW-1185">Reference proteome</keyword>
<name>A0A2S7KRQ8_9FLAO</name>
<sequence length="115" mass="13067">MRREVQLMNRAFALVLFMSLFSCNQKVGGPCSYEQNSYTMGVTELIKSNDSLQFVVLAAGDAASVKQFKFSAEELAKFDLDFEQISRDRKELQVTLEEITKGTCTPYHLVDIKQE</sequence>
<accession>A0A2S7KRQ8</accession>
<organism evidence="1 2">
    <name type="scientific">Aureitalea marina</name>
    <dbReference type="NCBI Taxonomy" id="930804"/>
    <lineage>
        <taxon>Bacteria</taxon>
        <taxon>Pseudomonadati</taxon>
        <taxon>Bacteroidota</taxon>
        <taxon>Flavobacteriia</taxon>
        <taxon>Flavobacteriales</taxon>
        <taxon>Flavobacteriaceae</taxon>
        <taxon>Aureitalea</taxon>
    </lineage>
</organism>
<evidence type="ECO:0000313" key="1">
    <source>
        <dbReference type="EMBL" id="PQB05287.1"/>
    </source>
</evidence>
<gene>
    <name evidence="1" type="ORF">BST85_10635</name>
</gene>
<dbReference type="Proteomes" id="UP000239800">
    <property type="component" value="Unassembled WGS sequence"/>
</dbReference>
<reference evidence="1 2" key="1">
    <citation type="submission" date="2016-11" db="EMBL/GenBank/DDBJ databases">
        <title>Trade-off between light-utilization and light-protection in marine flavobacteria.</title>
        <authorList>
            <person name="Kumagai Y."/>
        </authorList>
    </citation>
    <scope>NUCLEOTIDE SEQUENCE [LARGE SCALE GENOMIC DNA]</scope>
    <source>
        <strain evidence="1 2">NBRC 107741</strain>
    </source>
</reference>
<evidence type="ECO:0000313" key="2">
    <source>
        <dbReference type="Proteomes" id="UP000239800"/>
    </source>
</evidence>
<comment type="caution">
    <text evidence="1">The sequence shown here is derived from an EMBL/GenBank/DDBJ whole genome shotgun (WGS) entry which is preliminary data.</text>
</comment>
<dbReference type="EMBL" id="MQUB01000001">
    <property type="protein sequence ID" value="PQB05287.1"/>
    <property type="molecule type" value="Genomic_DNA"/>
</dbReference>
<dbReference type="PROSITE" id="PS51257">
    <property type="entry name" value="PROKAR_LIPOPROTEIN"/>
    <property type="match status" value="1"/>
</dbReference>
<dbReference type="RefSeq" id="WP_104813226.1">
    <property type="nucleotide sequence ID" value="NZ_MQUB01000001.1"/>
</dbReference>
<dbReference type="AlphaFoldDB" id="A0A2S7KRQ8"/>
<proteinExistence type="predicted"/>
<protein>
    <submittedName>
        <fullName evidence="1">Uncharacterized protein</fullName>
    </submittedName>
</protein>